<dbReference type="EC" id="2.1.1.77" evidence="7"/>
<dbReference type="AlphaFoldDB" id="E8R0E7"/>
<feature type="region of interest" description="Disordered" evidence="8">
    <location>
        <begin position="277"/>
        <end position="315"/>
    </location>
</feature>
<dbReference type="FunFam" id="3.40.50.150:FF:000010">
    <property type="entry name" value="Protein-L-isoaspartate O-methyltransferase"/>
    <property type="match status" value="1"/>
</dbReference>
<evidence type="ECO:0000256" key="7">
    <source>
        <dbReference type="HAMAP-Rule" id="MF_00090"/>
    </source>
</evidence>
<protein>
    <recommendedName>
        <fullName evidence="7">Protein-L-isoaspartate O-methyltransferase</fullName>
        <ecNumber evidence="7">2.1.1.77</ecNumber>
    </recommendedName>
    <alternativeName>
        <fullName evidence="7">L-isoaspartyl protein carboxyl methyltransferase</fullName>
    </alternativeName>
    <alternativeName>
        <fullName evidence="7">Protein L-isoaspartyl methyltransferase</fullName>
    </alternativeName>
    <alternativeName>
        <fullName evidence="7">Protein-beta-aspartate methyltransferase</fullName>
        <shortName evidence="7">PIMT</shortName>
    </alternativeName>
</protein>
<dbReference type="Gene3D" id="3.40.50.150">
    <property type="entry name" value="Vaccinia Virus protein VP39"/>
    <property type="match status" value="1"/>
</dbReference>
<dbReference type="FunCoup" id="E8R0E7">
    <property type="interactions" value="406"/>
</dbReference>
<evidence type="ECO:0000313" key="9">
    <source>
        <dbReference type="EMBL" id="ADV63279.1"/>
    </source>
</evidence>
<dbReference type="CDD" id="cd02440">
    <property type="entry name" value="AdoMet_MTases"/>
    <property type="match status" value="1"/>
</dbReference>
<feature type="compositionally biased region" description="Basic and acidic residues" evidence="8">
    <location>
        <begin position="304"/>
        <end position="315"/>
    </location>
</feature>
<evidence type="ECO:0000256" key="3">
    <source>
        <dbReference type="ARBA" id="ARBA00022490"/>
    </source>
</evidence>
<evidence type="ECO:0000256" key="1">
    <source>
        <dbReference type="ARBA" id="ARBA00004496"/>
    </source>
</evidence>
<dbReference type="EMBL" id="CP002353">
    <property type="protein sequence ID" value="ADV63279.1"/>
    <property type="molecule type" value="Genomic_DNA"/>
</dbReference>
<name>E8R0E7_ISOPI</name>
<feature type="active site" evidence="7">
    <location>
        <position position="129"/>
    </location>
</feature>
<evidence type="ECO:0000256" key="5">
    <source>
        <dbReference type="ARBA" id="ARBA00022679"/>
    </source>
</evidence>
<dbReference type="KEGG" id="ipa:Isop_2711"/>
<dbReference type="NCBIfam" id="NF001453">
    <property type="entry name" value="PRK00312.1"/>
    <property type="match status" value="1"/>
</dbReference>
<comment type="catalytic activity">
    <reaction evidence="7">
        <text>[protein]-L-isoaspartate + S-adenosyl-L-methionine = [protein]-L-isoaspartate alpha-methyl ester + S-adenosyl-L-homocysteine</text>
        <dbReference type="Rhea" id="RHEA:12705"/>
        <dbReference type="Rhea" id="RHEA-COMP:12143"/>
        <dbReference type="Rhea" id="RHEA-COMP:12144"/>
        <dbReference type="ChEBI" id="CHEBI:57856"/>
        <dbReference type="ChEBI" id="CHEBI:59789"/>
        <dbReference type="ChEBI" id="CHEBI:90596"/>
        <dbReference type="ChEBI" id="CHEBI:90598"/>
        <dbReference type="EC" id="2.1.1.77"/>
    </reaction>
</comment>
<comment type="function">
    <text evidence="7">Catalyzes the methyl esterification of L-isoaspartyl residues in peptides and proteins that result from spontaneous decomposition of normal L-aspartyl and L-asparaginyl residues. It plays a role in the repair and/or degradation of damaged proteins.</text>
</comment>
<evidence type="ECO:0000313" key="10">
    <source>
        <dbReference type="Proteomes" id="UP000008631"/>
    </source>
</evidence>
<accession>E8R0E7</accession>
<gene>
    <name evidence="7" type="primary">pcm</name>
    <name evidence="9" type="ordered locus">Isop_2711</name>
</gene>
<dbReference type="Proteomes" id="UP000008631">
    <property type="component" value="Chromosome"/>
</dbReference>
<dbReference type="InParanoid" id="E8R0E7"/>
<dbReference type="SUPFAM" id="SSF53335">
    <property type="entry name" value="S-adenosyl-L-methionine-dependent methyltransferases"/>
    <property type="match status" value="1"/>
</dbReference>
<dbReference type="GO" id="GO:0005737">
    <property type="term" value="C:cytoplasm"/>
    <property type="evidence" value="ECO:0007669"/>
    <property type="project" value="UniProtKB-SubCell"/>
</dbReference>
<evidence type="ECO:0000256" key="6">
    <source>
        <dbReference type="ARBA" id="ARBA00022691"/>
    </source>
</evidence>
<keyword evidence="10" id="KW-1185">Reference proteome</keyword>
<dbReference type="RefSeq" id="WP_013565567.1">
    <property type="nucleotide sequence ID" value="NC_014962.1"/>
</dbReference>
<dbReference type="PANTHER" id="PTHR11579">
    <property type="entry name" value="PROTEIN-L-ISOASPARTATE O-METHYLTRANSFERASE"/>
    <property type="match status" value="1"/>
</dbReference>
<dbReference type="NCBIfam" id="TIGR00080">
    <property type="entry name" value="pimt"/>
    <property type="match status" value="1"/>
</dbReference>
<reference evidence="9 10" key="1">
    <citation type="journal article" date="2011" name="Stand. Genomic Sci.">
        <title>Complete genome sequence of Isosphaera pallida type strain (IS1B).</title>
        <authorList>
            <consortium name="US DOE Joint Genome Institute (JGI-PGF)"/>
            <person name="Goker M."/>
            <person name="Cleland D."/>
            <person name="Saunders E."/>
            <person name="Lapidus A."/>
            <person name="Nolan M."/>
            <person name="Lucas S."/>
            <person name="Hammon N."/>
            <person name="Deshpande S."/>
            <person name="Cheng J.F."/>
            <person name="Tapia R."/>
            <person name="Han C."/>
            <person name="Goodwin L."/>
            <person name="Pitluck S."/>
            <person name="Liolios K."/>
            <person name="Pagani I."/>
            <person name="Ivanova N."/>
            <person name="Mavromatis K."/>
            <person name="Pati A."/>
            <person name="Chen A."/>
            <person name="Palaniappan K."/>
            <person name="Land M."/>
            <person name="Hauser L."/>
            <person name="Chang Y.J."/>
            <person name="Jeffries C.D."/>
            <person name="Detter J.C."/>
            <person name="Beck B."/>
            <person name="Woyke T."/>
            <person name="Bristow J."/>
            <person name="Eisen J.A."/>
            <person name="Markowitz V."/>
            <person name="Hugenholtz P."/>
            <person name="Kyrpides N.C."/>
            <person name="Klenk H.P."/>
        </authorList>
    </citation>
    <scope>NUCLEOTIDE SEQUENCE [LARGE SCALE GENOMIC DNA]</scope>
    <source>
        <strain evidence="10">ATCC 43644 / DSM 9630 / IS1B</strain>
    </source>
</reference>
<dbReference type="PANTHER" id="PTHR11579:SF0">
    <property type="entry name" value="PROTEIN-L-ISOASPARTATE(D-ASPARTATE) O-METHYLTRANSFERASE"/>
    <property type="match status" value="1"/>
</dbReference>
<comment type="subcellular location">
    <subcellularLocation>
        <location evidence="1 7">Cytoplasm</location>
    </subcellularLocation>
</comment>
<sequence>MTLNIPNRGESTIPTSWSILEPIRRPIPVGVGALVLVLAGMGPRDAWAQPPANPEAPMKPTSQPSPPQDPYKAARLRMVERHLKERGIRDERVLEAFRTVPRHRFLPRKSWPLAYEDTALPIGEGQTISSPSIVAYMTQALEPDPEDVVYEVGTGSGYQAAILSRLVKAVYSVEIHRSLGETAARTLKELGYDNVFTRVGDGYAGWPEAAPFDAVIVTCSPENIPPPLIEQLKEGGRMVIPLGDRYNQNVHIYTKRDGKLVGGPTLPTLFVPMTGRAAEEAKSRKVLTPSRPKGEGENPPAAPDQKKGSDKGGRG</sequence>
<keyword evidence="6 7" id="KW-0949">S-adenosyl-L-methionine</keyword>
<proteinExistence type="inferred from homology"/>
<dbReference type="InterPro" id="IPR000682">
    <property type="entry name" value="PCMT"/>
</dbReference>
<keyword evidence="5 7" id="KW-0808">Transferase</keyword>
<dbReference type="Pfam" id="PF01135">
    <property type="entry name" value="PCMT"/>
    <property type="match status" value="1"/>
</dbReference>
<dbReference type="STRING" id="575540.Isop_2711"/>
<keyword evidence="4 7" id="KW-0489">Methyltransferase</keyword>
<evidence type="ECO:0000256" key="4">
    <source>
        <dbReference type="ARBA" id="ARBA00022603"/>
    </source>
</evidence>
<organism evidence="9 10">
    <name type="scientific">Isosphaera pallida (strain ATCC 43644 / DSM 9630 / IS1B)</name>
    <dbReference type="NCBI Taxonomy" id="575540"/>
    <lineage>
        <taxon>Bacteria</taxon>
        <taxon>Pseudomonadati</taxon>
        <taxon>Planctomycetota</taxon>
        <taxon>Planctomycetia</taxon>
        <taxon>Isosphaerales</taxon>
        <taxon>Isosphaeraceae</taxon>
        <taxon>Isosphaera</taxon>
    </lineage>
</organism>
<dbReference type="GO" id="GO:0030091">
    <property type="term" value="P:protein repair"/>
    <property type="evidence" value="ECO:0007669"/>
    <property type="project" value="UniProtKB-UniRule"/>
</dbReference>
<evidence type="ECO:0000256" key="8">
    <source>
        <dbReference type="SAM" id="MobiDB-lite"/>
    </source>
</evidence>
<dbReference type="HOGENOM" id="CLU_882169_0_0_0"/>
<dbReference type="HAMAP" id="MF_00090">
    <property type="entry name" value="PIMT"/>
    <property type="match status" value="1"/>
</dbReference>
<keyword evidence="3 7" id="KW-0963">Cytoplasm</keyword>
<dbReference type="GO" id="GO:0004719">
    <property type="term" value="F:protein-L-isoaspartate (D-aspartate) O-methyltransferase activity"/>
    <property type="evidence" value="ECO:0007669"/>
    <property type="project" value="UniProtKB-UniRule"/>
</dbReference>
<evidence type="ECO:0000256" key="2">
    <source>
        <dbReference type="ARBA" id="ARBA00005369"/>
    </source>
</evidence>
<dbReference type="GO" id="GO:0032259">
    <property type="term" value="P:methylation"/>
    <property type="evidence" value="ECO:0007669"/>
    <property type="project" value="UniProtKB-KW"/>
</dbReference>
<comment type="similarity">
    <text evidence="2 7">Belongs to the methyltransferase superfamily. L-isoaspartyl/D-aspartyl protein methyltransferase family.</text>
</comment>
<feature type="region of interest" description="Disordered" evidence="8">
    <location>
        <begin position="47"/>
        <end position="70"/>
    </location>
</feature>
<dbReference type="InterPro" id="IPR029063">
    <property type="entry name" value="SAM-dependent_MTases_sf"/>
</dbReference>
<dbReference type="eggNOG" id="COG2518">
    <property type="taxonomic scope" value="Bacteria"/>
</dbReference>